<feature type="compositionally biased region" description="Basic and acidic residues" evidence="1">
    <location>
        <begin position="184"/>
        <end position="193"/>
    </location>
</feature>
<keyword evidence="3" id="KW-1185">Reference proteome</keyword>
<feature type="region of interest" description="Disordered" evidence="1">
    <location>
        <begin position="21"/>
        <end position="103"/>
    </location>
</feature>
<accession>A0AAN9UA80</accession>
<dbReference type="AlphaFoldDB" id="A0AAN9UA80"/>
<proteinExistence type="predicted"/>
<comment type="caution">
    <text evidence="2">The sequence shown here is derived from an EMBL/GenBank/DDBJ whole genome shotgun (WGS) entry which is preliminary data.</text>
</comment>
<protein>
    <recommendedName>
        <fullName evidence="4">Ribosome biogenesis protein SLX9</fullName>
    </recommendedName>
</protein>
<feature type="compositionally biased region" description="Basic residues" evidence="1">
    <location>
        <begin position="71"/>
        <end position="95"/>
    </location>
</feature>
<gene>
    <name evidence="2" type="ORF">SLS62_010214</name>
</gene>
<name>A0AAN9UA80_9PEZI</name>
<dbReference type="Proteomes" id="UP001320420">
    <property type="component" value="Unassembled WGS sequence"/>
</dbReference>
<sequence length="199" mass="21356">MSDSLETQLRSLNLGSLRERVRASDTTLRPSSGAGVATSGRFHRPKANGGDDSTTLALRPVRGNSNTNGGRVRKPKKTPKSRQNKKSKKAARKAAAKLSTGVNPHALHAALDRVVQEGAAPMFEMRRNAATRDNSRPSLGSSLGVIVEDFADLDPAFTPVPSSPLSRSQRKALRRSGAWIPNRPNDDEGHDGDVEMGDV</sequence>
<dbReference type="EMBL" id="JAKJXP020000121">
    <property type="protein sequence ID" value="KAK7744360.1"/>
    <property type="molecule type" value="Genomic_DNA"/>
</dbReference>
<evidence type="ECO:0000313" key="2">
    <source>
        <dbReference type="EMBL" id="KAK7744360.1"/>
    </source>
</evidence>
<organism evidence="2 3">
    <name type="scientific">Diatrype stigma</name>
    <dbReference type="NCBI Taxonomy" id="117547"/>
    <lineage>
        <taxon>Eukaryota</taxon>
        <taxon>Fungi</taxon>
        <taxon>Dikarya</taxon>
        <taxon>Ascomycota</taxon>
        <taxon>Pezizomycotina</taxon>
        <taxon>Sordariomycetes</taxon>
        <taxon>Xylariomycetidae</taxon>
        <taxon>Xylariales</taxon>
        <taxon>Diatrypaceae</taxon>
        <taxon>Diatrype</taxon>
    </lineage>
</organism>
<evidence type="ECO:0008006" key="4">
    <source>
        <dbReference type="Google" id="ProtNLM"/>
    </source>
</evidence>
<feature type="region of interest" description="Disordered" evidence="1">
    <location>
        <begin position="158"/>
        <end position="199"/>
    </location>
</feature>
<evidence type="ECO:0000256" key="1">
    <source>
        <dbReference type="SAM" id="MobiDB-lite"/>
    </source>
</evidence>
<reference evidence="2 3" key="1">
    <citation type="submission" date="2024-02" db="EMBL/GenBank/DDBJ databases">
        <title>De novo assembly and annotation of 12 fungi associated with fruit tree decline syndrome in Ontario, Canada.</title>
        <authorList>
            <person name="Sulman M."/>
            <person name="Ellouze W."/>
            <person name="Ilyukhin E."/>
        </authorList>
    </citation>
    <scope>NUCLEOTIDE SEQUENCE [LARGE SCALE GENOMIC DNA]</scope>
    <source>
        <strain evidence="2 3">M11/M66-122</strain>
    </source>
</reference>
<evidence type="ECO:0000313" key="3">
    <source>
        <dbReference type="Proteomes" id="UP001320420"/>
    </source>
</evidence>